<proteinExistence type="predicted"/>
<keyword evidence="3" id="KW-1185">Reference proteome</keyword>
<dbReference type="RefSeq" id="WP_231002221.1">
    <property type="nucleotide sequence ID" value="NZ_JAJNEC010000002.1"/>
</dbReference>
<protein>
    <submittedName>
        <fullName evidence="2">Uncharacterized protein</fullName>
    </submittedName>
</protein>
<feature type="transmembrane region" description="Helical" evidence="1">
    <location>
        <begin position="6"/>
        <end position="27"/>
    </location>
</feature>
<evidence type="ECO:0000313" key="2">
    <source>
        <dbReference type="EMBL" id="MCD2421315.1"/>
    </source>
</evidence>
<keyword evidence="1" id="KW-1133">Transmembrane helix</keyword>
<gene>
    <name evidence="2" type="ORF">LQ567_00975</name>
</gene>
<reference evidence="2 3" key="1">
    <citation type="submission" date="2021-11" db="EMBL/GenBank/DDBJ databases">
        <title>Genomic of Niabella pedocola.</title>
        <authorList>
            <person name="Wu T."/>
        </authorList>
    </citation>
    <scope>NUCLEOTIDE SEQUENCE [LARGE SCALE GENOMIC DNA]</scope>
    <source>
        <strain evidence="2 3">JCM 31011</strain>
    </source>
</reference>
<keyword evidence="1" id="KW-0472">Membrane</keyword>
<evidence type="ECO:0000313" key="3">
    <source>
        <dbReference type="Proteomes" id="UP001199816"/>
    </source>
</evidence>
<dbReference type="Proteomes" id="UP001199816">
    <property type="component" value="Unassembled WGS sequence"/>
</dbReference>
<comment type="caution">
    <text evidence="2">The sequence shown here is derived from an EMBL/GenBank/DDBJ whole genome shotgun (WGS) entry which is preliminary data.</text>
</comment>
<keyword evidence="1" id="KW-0812">Transmembrane</keyword>
<evidence type="ECO:0000256" key="1">
    <source>
        <dbReference type="SAM" id="Phobius"/>
    </source>
</evidence>
<dbReference type="EMBL" id="JAJNEC010000002">
    <property type="protein sequence ID" value="MCD2421315.1"/>
    <property type="molecule type" value="Genomic_DNA"/>
</dbReference>
<accession>A0ABS8PKA9</accession>
<sequence>MNTWKIIYMTLSALLLIGFVYGLLYELYVLRNRLVIFLFLGLIVADLIVFIKLFWNITASRRDDA</sequence>
<name>A0ABS8PKA9_9BACT</name>
<organism evidence="2 3">
    <name type="scientific">Niabella pedocola</name>
    <dbReference type="NCBI Taxonomy" id="1752077"/>
    <lineage>
        <taxon>Bacteria</taxon>
        <taxon>Pseudomonadati</taxon>
        <taxon>Bacteroidota</taxon>
        <taxon>Chitinophagia</taxon>
        <taxon>Chitinophagales</taxon>
        <taxon>Chitinophagaceae</taxon>
        <taxon>Niabella</taxon>
    </lineage>
</organism>
<feature type="transmembrane region" description="Helical" evidence="1">
    <location>
        <begin position="34"/>
        <end position="55"/>
    </location>
</feature>